<protein>
    <recommendedName>
        <fullName evidence="1">dTDP-4-dehydro-6-deoxy-alpha-D-glucopyranose 2,3-dehydratase domain-containing protein</fullName>
    </recommendedName>
</protein>
<evidence type="ECO:0000313" key="3">
    <source>
        <dbReference type="Proteomes" id="UP000482800"/>
    </source>
</evidence>
<dbReference type="Gene3D" id="3.90.79.40">
    <property type="entry name" value="EvaA sugar 2,3-dehydratase subunit"/>
    <property type="match status" value="2"/>
</dbReference>
<dbReference type="Proteomes" id="UP000482800">
    <property type="component" value="Unassembled WGS sequence"/>
</dbReference>
<feature type="domain" description="dTDP-4-dehydro-6-deoxy-alpha-D-glucopyranose 2,3-dehydratase" evidence="1">
    <location>
        <begin position="300"/>
        <end position="502"/>
    </location>
</feature>
<accession>A0A6V8K4A5</accession>
<evidence type="ECO:0000313" key="2">
    <source>
        <dbReference type="EMBL" id="GFJ76806.1"/>
    </source>
</evidence>
<comment type="caution">
    <text evidence="2">The sequence shown here is derived from an EMBL/GenBank/DDBJ whole genome shotgun (WGS) entry which is preliminary data.</text>
</comment>
<dbReference type="PANTHER" id="PTHR40036:SF1">
    <property type="entry name" value="MACROCIN O-METHYLTRANSFERASE"/>
    <property type="match status" value="1"/>
</dbReference>
<dbReference type="Gene3D" id="3.40.50.150">
    <property type="entry name" value="Vaccinia Virus protein VP39"/>
    <property type="match status" value="1"/>
</dbReference>
<sequence>MTSNSYRDPSHLPHESSRERDVRERLSHLLGTTPIRSEYLIDNLALYMRRHQLTDLLSMDELYRMILDVPGVIMEFGVLHGRHLATLTALRGMYEHYDTARRIIGFDTFNGFPDIADVDEVSPSAVVGRFATPPGYPEHLREVLAAHEAGEASGHVRRTFAIEGDVRETLPKYLADHPETVIALAYFDLDLYEPTRHALEAIQPYLTRGSVIAFDEIGYPRWPGETVAVRETMGLAGSALRKLATPRDPRSCTCAGVSDERQRVMTNVEARPRPGTAPATPTDLPERLAASAAQAPRSAAEIAGWLDERRRGNPSTVERVPFADLTGWEFAAGSGDLVHSTGRFFSVHGLRVRTDYGHRPEWEQPIIDQRDVAILGIVAREIDGVLHFLMQAKMEPGNVNTVQLSPTVQATSSNYLRAHKGAASRYVEYFIDRTRGRALVDVLQSEQGSWFVGKRNRNVVVEALGPVEPHDDFIWLTLGEIFALLREPHLVNMDARTVLSCLPIPTPGGASSTSWRTMPEVRSWLTERKANYALAADYAPLASVSGWRRTADEIVHDEERYFRVIGVRVSASNREVPGWCQPLLAPCSTGLAAFVMRRIGGTPHVLARADLRPGYRDVVEVGPTVQCTPDNYTGRPADEWPAYLDLVLSRRVRPIFDVVQSEEGGRFHHALTRHLIVEVGGGFPLGTPPDFAWLTLDQLGELTRHSYQLDMEARSLLLCLRGLATYR</sequence>
<dbReference type="EMBL" id="BLPF01000001">
    <property type="protein sequence ID" value="GFJ76806.1"/>
    <property type="molecule type" value="Genomic_DNA"/>
</dbReference>
<feature type="domain" description="dTDP-4-dehydro-6-deoxy-alpha-D-glucopyranose 2,3-dehydratase" evidence="1">
    <location>
        <begin position="520"/>
        <end position="720"/>
    </location>
</feature>
<dbReference type="Pfam" id="PF13578">
    <property type="entry name" value="Methyltransf_24"/>
    <property type="match status" value="1"/>
</dbReference>
<reference evidence="2 3" key="2">
    <citation type="submission" date="2020-03" db="EMBL/GenBank/DDBJ databases">
        <authorList>
            <person name="Ichikawa N."/>
            <person name="Kimura A."/>
            <person name="Kitahashi Y."/>
            <person name="Uohara A."/>
        </authorList>
    </citation>
    <scope>NUCLEOTIDE SEQUENCE [LARGE SCALE GENOMIC DNA]</scope>
    <source>
        <strain evidence="2 3">NBRC 108639</strain>
    </source>
</reference>
<dbReference type="GO" id="GO:0016829">
    <property type="term" value="F:lyase activity"/>
    <property type="evidence" value="ECO:0007669"/>
    <property type="project" value="InterPro"/>
</dbReference>
<gene>
    <name evidence="2" type="ORF">Phou_009860</name>
</gene>
<organism evidence="2 3">
    <name type="scientific">Phytohabitans houttuyneae</name>
    <dbReference type="NCBI Taxonomy" id="1076126"/>
    <lineage>
        <taxon>Bacteria</taxon>
        <taxon>Bacillati</taxon>
        <taxon>Actinomycetota</taxon>
        <taxon>Actinomycetes</taxon>
        <taxon>Micromonosporales</taxon>
        <taxon>Micromonosporaceae</taxon>
    </lineage>
</organism>
<dbReference type="Pfam" id="PF03559">
    <property type="entry name" value="Hexose_dehydrat"/>
    <property type="match status" value="2"/>
</dbReference>
<dbReference type="InterPro" id="IPR029063">
    <property type="entry name" value="SAM-dependent_MTases_sf"/>
</dbReference>
<dbReference type="AlphaFoldDB" id="A0A6V8K4A5"/>
<dbReference type="PANTHER" id="PTHR40036">
    <property type="entry name" value="MACROCIN O-METHYLTRANSFERASE"/>
    <property type="match status" value="1"/>
</dbReference>
<reference evidence="2 3" key="1">
    <citation type="submission" date="2020-03" db="EMBL/GenBank/DDBJ databases">
        <title>Whole genome shotgun sequence of Phytohabitans houttuyneae NBRC 108639.</title>
        <authorList>
            <person name="Komaki H."/>
            <person name="Tamura T."/>
        </authorList>
    </citation>
    <scope>NUCLEOTIDE SEQUENCE [LARGE SCALE GENOMIC DNA]</scope>
    <source>
        <strain evidence="2 3">NBRC 108639</strain>
    </source>
</reference>
<proteinExistence type="predicted"/>
<evidence type="ECO:0000259" key="1">
    <source>
        <dbReference type="Pfam" id="PF03559"/>
    </source>
</evidence>
<dbReference type="InterPro" id="IPR038153">
    <property type="entry name" value="EvaA-like_sf"/>
</dbReference>
<dbReference type="InterPro" id="IPR008884">
    <property type="entry name" value="TylF_MeTrfase"/>
</dbReference>
<name>A0A6V8K4A5_9ACTN</name>
<dbReference type="InterPro" id="IPR005212">
    <property type="entry name" value="EvaA-like"/>
</dbReference>
<keyword evidence="3" id="KW-1185">Reference proteome</keyword>